<dbReference type="InterPro" id="IPR027417">
    <property type="entry name" value="P-loop_NTPase"/>
</dbReference>
<dbReference type="PANTHER" id="PTHR13748">
    <property type="entry name" value="COBW-RELATED"/>
    <property type="match status" value="1"/>
</dbReference>
<evidence type="ECO:0000256" key="3">
    <source>
        <dbReference type="ARBA" id="ARBA00023186"/>
    </source>
</evidence>
<evidence type="ECO:0000256" key="5">
    <source>
        <dbReference type="ARBA" id="ARBA00049117"/>
    </source>
</evidence>
<reference evidence="8" key="1">
    <citation type="submission" date="2019-11" db="EMBL/GenBank/DDBJ databases">
        <authorList>
            <person name="Feng L."/>
        </authorList>
    </citation>
    <scope>NUCLEOTIDE SEQUENCE</scope>
    <source>
        <strain evidence="8">SsimulansLFYP27</strain>
    </source>
</reference>
<evidence type="ECO:0000313" key="8">
    <source>
        <dbReference type="EMBL" id="VYU17182.1"/>
    </source>
</evidence>
<dbReference type="GO" id="GO:0005737">
    <property type="term" value="C:cytoplasm"/>
    <property type="evidence" value="ECO:0007669"/>
    <property type="project" value="TreeGrafter"/>
</dbReference>
<dbReference type="Gene3D" id="3.30.1220.10">
    <property type="entry name" value="CobW-like, C-terminal domain"/>
    <property type="match status" value="1"/>
</dbReference>
<keyword evidence="1" id="KW-0547">Nucleotide-binding</keyword>
<comment type="catalytic activity">
    <reaction evidence="5">
        <text>GTP + H2O = GDP + phosphate + H(+)</text>
        <dbReference type="Rhea" id="RHEA:19669"/>
        <dbReference type="ChEBI" id="CHEBI:15377"/>
        <dbReference type="ChEBI" id="CHEBI:15378"/>
        <dbReference type="ChEBI" id="CHEBI:37565"/>
        <dbReference type="ChEBI" id="CHEBI:43474"/>
        <dbReference type="ChEBI" id="CHEBI:58189"/>
    </reaction>
    <physiologicalReaction direction="left-to-right" evidence="5">
        <dbReference type="Rhea" id="RHEA:19670"/>
    </physiologicalReaction>
</comment>
<dbReference type="AlphaFoldDB" id="A0A6N3CMU7"/>
<dbReference type="Pfam" id="PF07683">
    <property type="entry name" value="CobW_C"/>
    <property type="match status" value="1"/>
</dbReference>
<dbReference type="EMBL" id="CACRUO010000033">
    <property type="protein sequence ID" value="VYU17182.1"/>
    <property type="molecule type" value="Genomic_DNA"/>
</dbReference>
<evidence type="ECO:0000256" key="1">
    <source>
        <dbReference type="ARBA" id="ARBA00022741"/>
    </source>
</evidence>
<protein>
    <submittedName>
        <fullName evidence="8">Metal chaperone YciC</fullName>
    </submittedName>
</protein>
<evidence type="ECO:0000259" key="6">
    <source>
        <dbReference type="Pfam" id="PF02492"/>
    </source>
</evidence>
<dbReference type="InterPro" id="IPR003495">
    <property type="entry name" value="CobW/HypB/UreG_nucleotide-bd"/>
</dbReference>
<dbReference type="InterPro" id="IPR051316">
    <property type="entry name" value="Zinc-reg_GTPase_activator"/>
</dbReference>
<dbReference type="RefSeq" id="WP_156666766.1">
    <property type="nucleotide sequence ID" value="NZ_CACRUO010000033.1"/>
</dbReference>
<dbReference type="Gene3D" id="3.40.50.300">
    <property type="entry name" value="P-loop containing nucleotide triphosphate hydrolases"/>
    <property type="match status" value="1"/>
</dbReference>
<sequence length="300" mass="33294">MDIIIIGGFLGGGKTTTLNHLIKAALQQELQPAVIMNDFGQASVDSQLVEGSVPMDEIIEGCICCAMKADVSIQLHQIYLDYQPDVVFVECSGIAHTQSVIDACLTPVLAPISTIRSVIGVVDATLYQRVESYPGDMQKLYYDQLSYCSHLFINKIDRCEPEDIAPILSDLTILNQDAEISVGSFGQFETSTVFSNEVQVKAETIPQACDLGHAHSGIGHRYFAFKHSVKLEDLVKWFETLPQSTYRAKGFIQLAEHPQLQLVQYAEGQLEIEPIDLQNQTEQYLVVIGNQLDKIKVPQF</sequence>
<dbReference type="InterPro" id="IPR011629">
    <property type="entry name" value="CobW-like_C"/>
</dbReference>
<dbReference type="SUPFAM" id="SSF52540">
    <property type="entry name" value="P-loop containing nucleoside triphosphate hydrolases"/>
    <property type="match status" value="1"/>
</dbReference>
<dbReference type="InterPro" id="IPR036627">
    <property type="entry name" value="CobW-likC_sf"/>
</dbReference>
<keyword evidence="2" id="KW-0378">Hydrolase</keyword>
<evidence type="ECO:0000259" key="7">
    <source>
        <dbReference type="Pfam" id="PF07683"/>
    </source>
</evidence>
<dbReference type="PANTHER" id="PTHR13748:SF62">
    <property type="entry name" value="COBW DOMAIN-CONTAINING PROTEIN"/>
    <property type="match status" value="1"/>
</dbReference>
<dbReference type="GO" id="GO:0000166">
    <property type="term" value="F:nucleotide binding"/>
    <property type="evidence" value="ECO:0007669"/>
    <property type="project" value="UniProtKB-KW"/>
</dbReference>
<name>A0A6N3CMU7_STASI</name>
<comment type="similarity">
    <text evidence="4">Belongs to the SIMIBI class G3E GTPase family. ZNG1 subfamily.</text>
</comment>
<evidence type="ECO:0000256" key="2">
    <source>
        <dbReference type="ARBA" id="ARBA00022801"/>
    </source>
</evidence>
<dbReference type="Pfam" id="PF02492">
    <property type="entry name" value="cobW"/>
    <property type="match status" value="1"/>
</dbReference>
<evidence type="ECO:0000256" key="4">
    <source>
        <dbReference type="ARBA" id="ARBA00034320"/>
    </source>
</evidence>
<gene>
    <name evidence="8" type="primary">yciC_2</name>
    <name evidence="8" type="ORF">SSLFYP27_01593</name>
</gene>
<keyword evidence="3" id="KW-0143">Chaperone</keyword>
<accession>A0A6N3CMU7</accession>
<feature type="domain" description="CobW C-terminal" evidence="7">
    <location>
        <begin position="223"/>
        <end position="295"/>
    </location>
</feature>
<organism evidence="8">
    <name type="scientific">Staphylococcus simulans</name>
    <dbReference type="NCBI Taxonomy" id="1286"/>
    <lineage>
        <taxon>Bacteria</taxon>
        <taxon>Bacillati</taxon>
        <taxon>Bacillota</taxon>
        <taxon>Bacilli</taxon>
        <taxon>Bacillales</taxon>
        <taxon>Staphylococcaceae</taxon>
        <taxon>Staphylococcus</taxon>
    </lineage>
</organism>
<dbReference type="GO" id="GO:0016787">
    <property type="term" value="F:hydrolase activity"/>
    <property type="evidence" value="ECO:0007669"/>
    <property type="project" value="UniProtKB-KW"/>
</dbReference>
<feature type="domain" description="CobW/HypB/UreG nucleotide-binding" evidence="6">
    <location>
        <begin position="3"/>
        <end position="180"/>
    </location>
</feature>
<proteinExistence type="inferred from homology"/>